<evidence type="ECO:0000256" key="2">
    <source>
        <dbReference type="SAM" id="MobiDB-lite"/>
    </source>
</evidence>
<dbReference type="InterPro" id="IPR036338">
    <property type="entry name" value="Aha1"/>
</dbReference>
<dbReference type="Gene3D" id="3.15.10.20">
    <property type="entry name" value="Activator of Hsp90 ATPase Aha1, N-terminal domain"/>
    <property type="match status" value="1"/>
</dbReference>
<dbReference type="InterPro" id="IPR015310">
    <property type="entry name" value="AHSA1-like_N"/>
</dbReference>
<evidence type="ECO:0000313" key="5">
    <source>
        <dbReference type="Proteomes" id="UP000037460"/>
    </source>
</evidence>
<proteinExistence type="inferred from homology"/>
<dbReference type="OrthoDB" id="26525at2759"/>
<dbReference type="GO" id="GO:0051087">
    <property type="term" value="F:protein-folding chaperone binding"/>
    <property type="evidence" value="ECO:0007669"/>
    <property type="project" value="InterPro"/>
</dbReference>
<evidence type="ECO:0000313" key="4">
    <source>
        <dbReference type="EMBL" id="KOO23703.1"/>
    </source>
</evidence>
<evidence type="ECO:0000259" key="3">
    <source>
        <dbReference type="Pfam" id="PF09229"/>
    </source>
</evidence>
<keyword evidence="5" id="KW-1185">Reference proteome</keyword>
<organism evidence="4 5">
    <name type="scientific">Chrysochromulina tobinii</name>
    <dbReference type="NCBI Taxonomy" id="1460289"/>
    <lineage>
        <taxon>Eukaryota</taxon>
        <taxon>Haptista</taxon>
        <taxon>Haptophyta</taxon>
        <taxon>Prymnesiophyceae</taxon>
        <taxon>Prymnesiales</taxon>
        <taxon>Chrysochromulinaceae</taxon>
        <taxon>Chrysochromulina</taxon>
    </lineage>
</organism>
<dbReference type="Pfam" id="PF09229">
    <property type="entry name" value="Aha1_N"/>
    <property type="match status" value="1"/>
</dbReference>
<protein>
    <recommendedName>
        <fullName evidence="3">Activator of Hsp90 ATPase AHSA1-like N-terminal domain-containing protein</fullName>
    </recommendedName>
</protein>
<evidence type="ECO:0000256" key="1">
    <source>
        <dbReference type="ARBA" id="ARBA00006817"/>
    </source>
</evidence>
<gene>
    <name evidence="4" type="ORF">Ctob_003497</name>
</gene>
<comment type="caution">
    <text evidence="4">The sequence shown here is derived from an EMBL/GenBank/DDBJ whole genome shotgun (WGS) entry which is preliminary data.</text>
</comment>
<feature type="region of interest" description="Disordered" evidence="2">
    <location>
        <begin position="19"/>
        <end position="57"/>
    </location>
</feature>
<dbReference type="SUPFAM" id="SSF103111">
    <property type="entry name" value="Activator of Hsp90 ATPase, Aha1"/>
    <property type="match status" value="1"/>
</dbReference>
<dbReference type="EMBL" id="JWZX01003165">
    <property type="protein sequence ID" value="KOO23703.1"/>
    <property type="molecule type" value="Genomic_DNA"/>
</dbReference>
<comment type="similarity">
    <text evidence="1">Belongs to the AHA1 family.</text>
</comment>
<feature type="non-terminal residue" evidence="4">
    <location>
        <position position="1"/>
    </location>
</feature>
<dbReference type="GO" id="GO:0001671">
    <property type="term" value="F:ATPase activator activity"/>
    <property type="evidence" value="ECO:0007669"/>
    <property type="project" value="InterPro"/>
</dbReference>
<feature type="compositionally biased region" description="Basic and acidic residues" evidence="2">
    <location>
        <begin position="19"/>
        <end position="39"/>
    </location>
</feature>
<name>A0A0M0JBU5_9EUKA</name>
<sequence length="251" mass="27898">LLADELRRLECARRVATEAREDKERQARREAVAQARREAGVPLAPSRAPANGAEAPSRAAEGAKAAALAEHDFSHWARRALAARLGGLRHARAGATVVVDRMDDERSEVHASIQERRGRRALYYDLDLVLHWTGHCALGEQTLGEEAGHAPETTAHTIQGEFRHAPETTAHTIQGEFRLYNVGQDTQFNLGGDPHTSYLYTVGVPVQFHNDERCELWARHLKYEASELFELVSALVGQVVTDLVRKAERDC</sequence>
<feature type="domain" description="Activator of Hsp90 ATPase AHSA1-like N-terminal" evidence="3">
    <location>
        <begin position="70"/>
        <end position="145"/>
    </location>
</feature>
<accession>A0A0M0JBU5</accession>
<reference evidence="5" key="1">
    <citation type="journal article" date="2015" name="PLoS Genet.">
        <title>Genome Sequence and Transcriptome Analyses of Chrysochromulina tobin: Metabolic Tools for Enhanced Algal Fitness in the Prominent Order Prymnesiales (Haptophyceae).</title>
        <authorList>
            <person name="Hovde B.T."/>
            <person name="Deodato C.R."/>
            <person name="Hunsperger H.M."/>
            <person name="Ryken S.A."/>
            <person name="Yost W."/>
            <person name="Jha R.K."/>
            <person name="Patterson J."/>
            <person name="Monnat R.J. Jr."/>
            <person name="Barlow S.B."/>
            <person name="Starkenburg S.R."/>
            <person name="Cattolico R.A."/>
        </authorList>
    </citation>
    <scope>NUCLEOTIDE SEQUENCE</scope>
    <source>
        <strain evidence="5">CCMP291</strain>
    </source>
</reference>
<dbReference type="AlphaFoldDB" id="A0A0M0JBU5"/>
<dbReference type="Proteomes" id="UP000037460">
    <property type="component" value="Unassembled WGS sequence"/>
</dbReference>